<dbReference type="OrthoDB" id="5510123at2"/>
<reference evidence="2 3" key="1">
    <citation type="submission" date="2015-07" db="EMBL/GenBank/DDBJ databases">
        <title>Genome analysis of myxobacterium Chondromyces crocatus Cm c5 reveals a high potential for natural compound synthesis and the genetic basis for the loss of fruiting body formation.</title>
        <authorList>
            <person name="Zaburannyi N."/>
            <person name="Bunk B."/>
            <person name="Maier J."/>
            <person name="Overmann J."/>
            <person name="Mueller R."/>
        </authorList>
    </citation>
    <scope>NUCLEOTIDE SEQUENCE [LARGE SCALE GENOMIC DNA]</scope>
    <source>
        <strain evidence="2 3">Cm c5</strain>
    </source>
</reference>
<organism evidence="2 3">
    <name type="scientific">Chondromyces crocatus</name>
    <dbReference type="NCBI Taxonomy" id="52"/>
    <lineage>
        <taxon>Bacteria</taxon>
        <taxon>Pseudomonadati</taxon>
        <taxon>Myxococcota</taxon>
        <taxon>Polyangia</taxon>
        <taxon>Polyangiales</taxon>
        <taxon>Polyangiaceae</taxon>
        <taxon>Chondromyces</taxon>
    </lineage>
</organism>
<feature type="region of interest" description="Disordered" evidence="1">
    <location>
        <begin position="1"/>
        <end position="20"/>
    </location>
</feature>
<dbReference type="Proteomes" id="UP000067626">
    <property type="component" value="Chromosome"/>
</dbReference>
<dbReference type="AlphaFoldDB" id="A0A0K1EFQ0"/>
<feature type="compositionally biased region" description="Low complexity" evidence="1">
    <location>
        <begin position="316"/>
        <end position="331"/>
    </location>
</feature>
<dbReference type="RefSeq" id="WP_156338674.1">
    <property type="nucleotide sequence ID" value="NZ_CP012159.1"/>
</dbReference>
<name>A0A0K1EFQ0_CHOCO</name>
<evidence type="ECO:0000313" key="2">
    <source>
        <dbReference type="EMBL" id="AKT39413.1"/>
    </source>
</evidence>
<feature type="compositionally biased region" description="Low complexity" evidence="1">
    <location>
        <begin position="477"/>
        <end position="489"/>
    </location>
</feature>
<dbReference type="STRING" id="52.CMC5_035600"/>
<protein>
    <submittedName>
        <fullName evidence="2">Uncharacterized protein</fullName>
    </submittedName>
</protein>
<dbReference type="EMBL" id="CP012159">
    <property type="protein sequence ID" value="AKT39413.1"/>
    <property type="molecule type" value="Genomic_DNA"/>
</dbReference>
<proteinExistence type="predicted"/>
<feature type="region of interest" description="Disordered" evidence="1">
    <location>
        <begin position="258"/>
        <end position="547"/>
    </location>
</feature>
<feature type="compositionally biased region" description="Low complexity" evidence="1">
    <location>
        <begin position="428"/>
        <end position="452"/>
    </location>
</feature>
<dbReference type="KEGG" id="ccro:CMC5_035600"/>
<keyword evidence="3" id="KW-1185">Reference proteome</keyword>
<feature type="compositionally biased region" description="Pro residues" evidence="1">
    <location>
        <begin position="415"/>
        <end position="427"/>
    </location>
</feature>
<accession>A0A0K1EFQ0</accession>
<gene>
    <name evidence="2" type="ORF">CMC5_035600</name>
</gene>
<sequence length="547" mass="57480">MPERPLQHRDPDKKDDETLRKEARAHFASEPALQLVAELIARLRELDLPWWSPVRLRDRWGAVERMRWLRERADLRQRVTSSLTGLAPKAARKKAPDFQGALLDSVIDDGDVTVRVFEEQFQPFEIAVYGPAGAYWNFFRESLPWDQETQVHHDLMTWLFKSLLSDRSPFDGIGRTPILTPWDVRTAIDGRVWHTRIPLEVRVAIDEARLQQERDRPGVPFHAEGDLSIAVPEIIATSIPLRDLVPVLNVAQKSMRFEASPRAASKIEGSGADSSMRTPEIGATAAPALPGGNVAAVPGSGAQAPATTPPPPLSSGPPTLTGGPPLLGLSPFQEGGRTGGPPVSPPAPVSGGAEPAPASKPQSVTSMDLGPIQDPRSGEPSSKPPATVPPSLITATTIPAPPLIQMGLQAASGGPPVPAPVVAPPSGGPASAPGFVEAASAPGAPGPGAAPVSAPPLVEPGRVAAPPPSEPKPVIVSSARGSSPERSSGGRPGGGSSGLLALLNSIDAEDEMEMTNPYSMPTPEEIAAESARLPPQPDDGSGKRRKA</sequence>
<evidence type="ECO:0000313" key="3">
    <source>
        <dbReference type="Proteomes" id="UP000067626"/>
    </source>
</evidence>
<evidence type="ECO:0000256" key="1">
    <source>
        <dbReference type="SAM" id="MobiDB-lite"/>
    </source>
</evidence>